<evidence type="ECO:0000256" key="1">
    <source>
        <dbReference type="ARBA" id="ARBA00004123"/>
    </source>
</evidence>
<feature type="region of interest" description="Disordered" evidence="5">
    <location>
        <begin position="113"/>
        <end position="132"/>
    </location>
</feature>
<dbReference type="GO" id="GO:0006606">
    <property type="term" value="P:protein import into nucleus"/>
    <property type="evidence" value="ECO:0007669"/>
    <property type="project" value="InterPro"/>
</dbReference>
<feature type="coiled-coil region" evidence="4">
    <location>
        <begin position="1276"/>
        <end position="1355"/>
    </location>
</feature>
<dbReference type="Proteomes" id="UP001310890">
    <property type="component" value="Unassembled WGS sequence"/>
</dbReference>
<feature type="compositionally biased region" description="Gly residues" evidence="5">
    <location>
        <begin position="2132"/>
        <end position="2141"/>
    </location>
</feature>
<evidence type="ECO:0000256" key="3">
    <source>
        <dbReference type="ARBA" id="ARBA00023242"/>
    </source>
</evidence>
<keyword evidence="2 4" id="KW-0175">Coiled coil</keyword>
<evidence type="ECO:0000259" key="8">
    <source>
        <dbReference type="Pfam" id="PF25785"/>
    </source>
</evidence>
<evidence type="ECO:0000259" key="6">
    <source>
        <dbReference type="Pfam" id="PF07926"/>
    </source>
</evidence>
<sequence length="2172" mass="242142">MVRTRAKAADPMAIDLPYLSTTYDVSETDIQTLLDSPTNELIRQFLASVTTKAQDFDALQTEKLKVDVELENTVRTFESKIKAQKSQVTKHAKEVEELRIKLNEAESARESLASELNTLRSSTSGSSAETSTLKQRIETLELANRDALALVESKSAEKDGLATELSEQHGKLLTIRREVGLLEEQNQSLENAASTQKFKEQSLQQEIDLLKRNNEWHSNELQTRNQEHAKFRKERNARIASLQRELEDGNANVDALKRTETTLRQRLEDLQGKADEAFARIASLQEEAARKEQDFRNGIDATKRLADLQAQNAATHKARLQDVQTQVDQIKEDAAEEIGRLQAEIETERGDKEQAERKVAELELEVERMEQLPRASRPGTPRRNGGLDPQTPSQIGSRAGSPSAMPGSLRKTVNGLSFTQVYSQMIEAQEDLAREQQRTQKLSETLDEVVHDIEQRGPEMIEARQDQERLEQEVLNFSNLLDEANETRESAIKEAQQWQTEAVAAAREGDVLRQQLRDLSTQIKMLLVDIQSRDEGLGEMSAQERLELERAARGETADGELERMTDTGRLIAERLVIFRNVDDMQRKYQQMLQLTHVLGERLEGDEAQAKERQTAAYASENEELKSKVQRLQDELQATVTQIDSYMKERDMFRRMLAHRGQLPAGDGEMQAMFGQSVSPATPSRGNGAMEPPTPRSKDVEDLNKLLREQQTFFDQYRNETVTDRRTLKEQVDSLAREKGTLQADLARLQSQLELASGRYEMLQGNMNSVRAENQELQKRSQQLAEQAAKQDLRTQQVAEDLIEARSLADSLRHENANAKAEKDLWRRIESRLTEDNKNLMDERSRLNKHVADLQNLQNERELADSESRRRLQTRTETLETELIDVKKKLERELDENRKAGLRREYEEGQNRTRIDDLVKSLGNIREELVAAKTVRDQLSSRVEEMKIELRSAEEKVVALQPRPTPRSTSAVHNGADEAEEELSDEQRLGVEVSDLKRDLELAKNELESVRQQAEQYKSISQATEEELASMNETSEQYREDMDQQLAEKAARIQELEQRVHDITAELTTTNNEVSELRTKAEQGSRALEEQRADTEAELARLRDDADRYAEEKILMREDLKAQAEIAQQAQQSYEDELLKHAEAAKSLQQIRKEYNELRTEVAGVRAEAEAARAGLESGKDSWDEQRGRFERELEELGRRRSDVDEQNKLLHQQMEVFSSELKALRQGRAQPEGHEAAAAGSPGRVSSDGNLQEVIRYLRREKEIVDVQYELSMQEAKRLQQQLEYANGQLESVRQSLADERRAGAEKEATESSTNRLQQTINELNLYRESATTLRNEARMAREKLGSKAAELERMAAQLEPLQIRVGELEGDVEGKDGEIKLLQSDRDHWRERTQNIISKYDRVDPAELESIKTQLQSAQAEKQRLESALGEVKAEIGNEAQKAKEAAEAEMGRVKEKTKETLDKFRDQAKEQNRKQTERIKAANEEREKVAAELEVTRTQLADAQQLLAEKGEEGEVDEGLAEGFQKKFEEAEAQIAALQGRVQELEAQLEAAQQQQGRVRDLETQLEAAQQQSDGSTRMDASAINGPADGEVLEKLKQDLATAQQEVETLRTHASKASPTAAQEYATTSDATMAEDTDKSIAQQVQEACNTLRAEMEVQHELALKQKEEYVQTRVEGMKTQLNTKLREGREKFRQEILNEHAAELQKLRNEHEKSIGELNAAHQVEMERLKADTAREVQKAGEAKTTTMDTSVSDTTNAEASATAQIIKPDEGADLSELELTSEQMVKLIQTNARAKTLFSNSIQKAVIRETTKLEESVREKEAEIQKLNDAIKEKDEEIEKLNEASKAKDEEIARIREELATTVNANLVPTAAIDTSTNDEKIAELTKKLEDAEKEKQIAVSKAVNQADLKGRLHVSLKEASMAKFKVVEEAAKQTPDRAVKEVYDLALKAKPPPKAPAPAPVSAGSAKPAEAVAAAASQVSADPTTDTDETAAEATKLKARQDRFGLAATPTPSTGTSAQPSQPLSQPARRPSAPAGPGGHASPNPHATAFTPNYARSDIGTGPSAFRGALSNIPRGGMGSGLPRPGAGGNANRGGGFVGGNSISIQGAAARGGSVQQSALPQPGSAGNWGGRGGSHAAGQKRPFEGDGSGGDGKRTRGGGGQGGAGA</sequence>
<dbReference type="InterPro" id="IPR057577">
    <property type="entry name" value="Nucleoprot-TPR/MLP1_dom"/>
</dbReference>
<feature type="coiled-coil region" evidence="4">
    <location>
        <begin position="425"/>
        <end position="508"/>
    </location>
</feature>
<dbReference type="Pfam" id="PF07926">
    <property type="entry name" value="TPR_MLP1_2"/>
    <property type="match status" value="1"/>
</dbReference>
<evidence type="ECO:0000313" key="10">
    <source>
        <dbReference type="Proteomes" id="UP001310890"/>
    </source>
</evidence>
<comment type="caution">
    <text evidence="9">The sequence shown here is derived from an EMBL/GenBank/DDBJ whole genome shotgun (WGS) entry which is preliminary data.</text>
</comment>
<dbReference type="InterPro" id="IPR012929">
    <property type="entry name" value="Nucleoprot-TPR/MLP1-2_dom"/>
</dbReference>
<feature type="region of interest" description="Disordered" evidence="5">
    <location>
        <begin position="675"/>
        <end position="698"/>
    </location>
</feature>
<dbReference type="InterPro" id="IPR057974">
    <property type="entry name" value="NUA/TPR/MLP1-2-like_dom"/>
</dbReference>
<keyword evidence="3" id="KW-0539">Nucleus</keyword>
<evidence type="ECO:0008006" key="11">
    <source>
        <dbReference type="Google" id="ProtNLM"/>
    </source>
</evidence>
<feature type="region of interest" description="Disordered" evidence="5">
    <location>
        <begin position="1466"/>
        <end position="1486"/>
    </location>
</feature>
<evidence type="ECO:0000313" key="9">
    <source>
        <dbReference type="EMBL" id="KAK5118837.1"/>
    </source>
</evidence>
<dbReference type="GO" id="GO:0006406">
    <property type="term" value="P:mRNA export from nucleus"/>
    <property type="evidence" value="ECO:0007669"/>
    <property type="project" value="TreeGrafter"/>
</dbReference>
<dbReference type="GO" id="GO:0005643">
    <property type="term" value="C:nuclear pore"/>
    <property type="evidence" value="ECO:0007669"/>
    <property type="project" value="TreeGrafter"/>
</dbReference>
<feature type="domain" description="NUA/TPR/MLP1-2-like" evidence="8">
    <location>
        <begin position="494"/>
        <end position="607"/>
    </location>
</feature>
<dbReference type="PANTHER" id="PTHR18898:SF2">
    <property type="entry name" value="NUCLEOPROTEIN TPR"/>
    <property type="match status" value="1"/>
</dbReference>
<evidence type="ECO:0000256" key="4">
    <source>
        <dbReference type="SAM" id="Coils"/>
    </source>
</evidence>
<evidence type="ECO:0000259" key="7">
    <source>
        <dbReference type="Pfam" id="PF25481"/>
    </source>
</evidence>
<feature type="region of interest" description="Disordered" evidence="5">
    <location>
        <begin position="2004"/>
        <end position="2172"/>
    </location>
</feature>
<proteinExistence type="predicted"/>
<feature type="coiled-coil region" evidence="4">
    <location>
        <begin position="607"/>
        <end position="648"/>
    </location>
</feature>
<organism evidence="9 10">
    <name type="scientific">Meristemomyces frigidus</name>
    <dbReference type="NCBI Taxonomy" id="1508187"/>
    <lineage>
        <taxon>Eukaryota</taxon>
        <taxon>Fungi</taxon>
        <taxon>Dikarya</taxon>
        <taxon>Ascomycota</taxon>
        <taxon>Pezizomycotina</taxon>
        <taxon>Dothideomycetes</taxon>
        <taxon>Dothideomycetidae</taxon>
        <taxon>Mycosphaerellales</taxon>
        <taxon>Teratosphaeriaceae</taxon>
        <taxon>Meristemomyces</taxon>
    </lineage>
</organism>
<feature type="coiled-coil region" evidence="4">
    <location>
        <begin position="724"/>
        <end position="911"/>
    </location>
</feature>
<feature type="domain" description="Nucleoprotein TPR/MPL1" evidence="7">
    <location>
        <begin position="193"/>
        <end position="270"/>
    </location>
</feature>
<feature type="region of interest" description="Disordered" evidence="5">
    <location>
        <begin position="366"/>
        <end position="410"/>
    </location>
</feature>
<feature type="coiled-coil region" evidence="4">
    <location>
        <begin position="1814"/>
        <end position="1906"/>
    </location>
</feature>
<dbReference type="GO" id="GO:0017056">
    <property type="term" value="F:structural constituent of nuclear pore"/>
    <property type="evidence" value="ECO:0007669"/>
    <property type="project" value="TreeGrafter"/>
</dbReference>
<evidence type="ECO:0000256" key="2">
    <source>
        <dbReference type="ARBA" id="ARBA00023054"/>
    </source>
</evidence>
<dbReference type="Pfam" id="PF25481">
    <property type="entry name" value="Nucleoprot-TPR"/>
    <property type="match status" value="1"/>
</dbReference>
<feature type="compositionally biased region" description="Polar residues" evidence="5">
    <location>
        <begin position="675"/>
        <end position="684"/>
    </location>
</feature>
<reference evidence="9" key="1">
    <citation type="submission" date="2023-08" db="EMBL/GenBank/DDBJ databases">
        <title>Black Yeasts Isolated from many extreme environments.</title>
        <authorList>
            <person name="Coleine C."/>
            <person name="Stajich J.E."/>
            <person name="Selbmann L."/>
        </authorList>
    </citation>
    <scope>NUCLEOTIDE SEQUENCE</scope>
    <source>
        <strain evidence="9">CCFEE 5401</strain>
    </source>
</reference>
<feature type="compositionally biased region" description="Gly residues" evidence="5">
    <location>
        <begin position="2163"/>
        <end position="2172"/>
    </location>
</feature>
<dbReference type="Pfam" id="PF25785">
    <property type="entry name" value="TPR"/>
    <property type="match status" value="1"/>
</dbReference>
<feature type="region of interest" description="Disordered" evidence="5">
    <location>
        <begin position="1024"/>
        <end position="1044"/>
    </location>
</feature>
<gene>
    <name evidence="9" type="ORF">LTR62_000046</name>
</gene>
<evidence type="ECO:0000256" key="5">
    <source>
        <dbReference type="SAM" id="MobiDB-lite"/>
    </source>
</evidence>
<name>A0AAN7YKZ2_9PEZI</name>
<protein>
    <recommendedName>
        <fullName evidence="11">Nucleoprotein TPR/MLP1 domain-containing protein</fullName>
    </recommendedName>
</protein>
<feature type="domain" description="Nucleoprotein TPR/MLP1-2" evidence="6">
    <location>
        <begin position="1090"/>
        <end position="1215"/>
    </location>
</feature>
<feature type="region of interest" description="Disordered" evidence="5">
    <location>
        <begin position="956"/>
        <end position="989"/>
    </location>
</feature>
<feature type="region of interest" description="Disordered" evidence="5">
    <location>
        <begin position="1226"/>
        <end position="1245"/>
    </location>
</feature>
<feature type="compositionally biased region" description="Low complexity" evidence="5">
    <location>
        <begin position="2012"/>
        <end position="2052"/>
    </location>
</feature>
<comment type="subcellular location">
    <subcellularLocation>
        <location evidence="1">Nucleus</location>
    </subcellularLocation>
</comment>
<dbReference type="EMBL" id="JAVRRL010000001">
    <property type="protein sequence ID" value="KAK5118837.1"/>
    <property type="molecule type" value="Genomic_DNA"/>
</dbReference>
<feature type="compositionally biased region" description="Gly residues" evidence="5">
    <location>
        <begin position="2081"/>
        <end position="2104"/>
    </location>
</feature>
<dbReference type="PANTHER" id="PTHR18898">
    <property type="entry name" value="NUCLEOPROTEIN TPR-RELATED"/>
    <property type="match status" value="1"/>
</dbReference>
<accession>A0AAN7YKZ2</accession>